<organism evidence="1">
    <name type="scientific">Chromera velia CCMP2878</name>
    <dbReference type="NCBI Taxonomy" id="1169474"/>
    <lineage>
        <taxon>Eukaryota</taxon>
        <taxon>Sar</taxon>
        <taxon>Alveolata</taxon>
        <taxon>Colpodellida</taxon>
        <taxon>Chromeraceae</taxon>
        <taxon>Chromera</taxon>
    </lineage>
</organism>
<name>A0A0G4I0L2_9ALVE</name>
<accession>A0A0G4I0L2</accession>
<sequence>MGSPPRAARHQMDSVRHVLCPTTRPTRASAARLTPHLRATESVAILGLASQTAAGVHCVVLKVRRAATGSAAMGAASAVGRVLRLSSAALLKAKRASMTNVALPCRLALTQRPAAKAGRSALGKRAASTRFCCDDGNVCTDDTCENNETNEAVCVTSNNTNSLTTETPAQRTTHVLGGSALALLSVEALVMTEIPALRTTNATPESAWALPQTRLLLQVGCPAVLPGALAACCLPEGGCRNLNSTDCSGSEGERNPKASCETADCRVGVCCVEGSACEVLTRDECEEKGGTFKGKATKCSKFSCLFASDLFGGGQEKEKLLEQFGGIPKTDGEPWTLPKLDLKGLEGLDLKGLEELGKTLKFPG</sequence>
<evidence type="ECO:0000313" key="1">
    <source>
        <dbReference type="EMBL" id="CEM50397.1"/>
    </source>
</evidence>
<dbReference type="EMBL" id="CDMZ01004650">
    <property type="protein sequence ID" value="CEM50397.1"/>
    <property type="molecule type" value="Genomic_DNA"/>
</dbReference>
<dbReference type="AlphaFoldDB" id="A0A0G4I0L2"/>
<gene>
    <name evidence="1" type="ORF">Cvel_9964</name>
</gene>
<proteinExistence type="predicted"/>
<protein>
    <submittedName>
        <fullName evidence="1">Uncharacterized protein</fullName>
    </submittedName>
</protein>
<dbReference type="VEuPathDB" id="CryptoDB:Cvel_9964"/>
<reference evidence="1" key="1">
    <citation type="submission" date="2014-11" db="EMBL/GenBank/DDBJ databases">
        <authorList>
            <person name="Otto D Thomas"/>
            <person name="Naeem Raeece"/>
        </authorList>
    </citation>
    <scope>NUCLEOTIDE SEQUENCE</scope>
</reference>